<feature type="region of interest" description="Disordered" evidence="1">
    <location>
        <begin position="394"/>
        <end position="501"/>
    </location>
</feature>
<protein>
    <submittedName>
        <fullName evidence="2">Uncharacterized protein</fullName>
    </submittedName>
</protein>
<sequence length="501" mass="54708">MTFPCGNCNCYYRETPPPNPGGEDIPLQEGGSQGGRVITQQPGTGGREMGISLGSDNVLGMVEQAGSLLNNLLDSARMQRLGHYCYRTGTPWCREHCPGFLQWIWGGCCACCLETVDDPDNPSAQFLQQLIQQYGPICVGMSFQQLPHCTQKIEQGEPLGDGDKQEVENGCKLHRELLKAAQPRCMGESLVKLLQNNGLGKDMQQTPPWSLILQAVSEGTLSFVTSSDNPPTCWILQPEQQPCPPPPTDEEQLQGAVGGAPAPQQKKHPAQECRVTCKLNFRTLLQKLSRLEVLSLESGYKGPLGQAAKQIVDLIKKSLKRLVASDLATFLVPGIGLSLESQVFEVLVLLCLLSKGYLPLDPLHPEQTVLDPRVQGPWQRILRKVLVTTTAGENIWRQTQGEAPRQAPPPPDPWDDDEIERDGIVTGGGFGIHASAFGVGGSSQQRRDRTDGCDSTTGSDGLGEPLGPEDDEGRDEDPWSPENQRQLLHRAQKVSQLFKLG</sequence>
<gene>
    <name evidence="2" type="ORF">BN1224_DC9_CN_00180</name>
</gene>
<feature type="region of interest" description="Disordered" evidence="1">
    <location>
        <begin position="238"/>
        <end position="269"/>
    </location>
</feature>
<evidence type="ECO:0000256" key="1">
    <source>
        <dbReference type="SAM" id="MobiDB-lite"/>
    </source>
</evidence>
<organism evidence="2">
    <name type="scientific">Chlamydia pneumoniae</name>
    <name type="common">Chlamydophila pneumoniae</name>
    <dbReference type="NCBI Taxonomy" id="83558"/>
    <lineage>
        <taxon>Bacteria</taxon>
        <taxon>Pseudomonadati</taxon>
        <taxon>Chlamydiota</taxon>
        <taxon>Chlamydiia</taxon>
        <taxon>Chlamydiales</taxon>
        <taxon>Chlamydiaceae</taxon>
        <taxon>Chlamydia/Chlamydophila group</taxon>
        <taxon>Chlamydia</taxon>
    </lineage>
</organism>
<accession>A0A0F7X403</accession>
<name>A0A0F7X403_CHLPN</name>
<dbReference type="AlphaFoldDB" id="A0A0F7X403"/>
<reference evidence="2" key="1">
    <citation type="submission" date="2015-05" db="EMBL/GenBank/DDBJ databases">
        <authorList>
            <person name="Rattei Thomas"/>
        </authorList>
    </citation>
    <scope>NUCLEOTIDE SEQUENCE</scope>
    <source>
        <strain evidence="2">DC9</strain>
    </source>
</reference>
<evidence type="ECO:0000313" key="2">
    <source>
        <dbReference type="EMBL" id="CRI43212.1"/>
    </source>
</evidence>
<proteinExistence type="predicted"/>
<feature type="compositionally biased region" description="Acidic residues" evidence="1">
    <location>
        <begin position="467"/>
        <end position="479"/>
    </location>
</feature>
<dbReference type="EMBL" id="LN847067">
    <property type="protein sequence ID" value="CRI43212.1"/>
    <property type="molecule type" value="Genomic_DNA"/>
</dbReference>